<keyword evidence="4" id="KW-0862">Zinc</keyword>
<sequence length="414" mass="44487">MPPPVPPAPSAPLPAADIDAQPAPVPAVPSPGGICRVAAIDTTCQLTLAAAPLVEPAIAGHTWLNLPTLAFLITHAASGRQVLFDLGCRKDFWSLPPPVTSMLYGHMPGLRVDECLADVLEAGGVDLANIEAAIISHHHFDHFGDPTVFPTSMALVVGPGFSDHFLPGYPTSPASPAHEEAFHGRTVLELGFDSDAAVVAGFRAQDYFGDGSLYVLDTPGHAVGHISALVRTTPASIEDKNSTDDFVFLGGDICHFGGSLRPTPYVPMPTTLTARLAGVGDDDVHQLPVSSFTCCHYVQDPLQARTTPYYRISAGAGSWHEDPVAAQQSLDRLQIIDANDRFFVVFSHDLSLMDIVPLFPAAELNGWRAAGWKQQARWRWLDEIPWDGKHGQELLVDGAYIDGRRVKDFPGAVY</sequence>
<dbReference type="HOGENOM" id="CLU_030571_1_0_1"/>
<dbReference type="eggNOG" id="ENOG502SMRQ">
    <property type="taxonomic scope" value="Eukaryota"/>
</dbReference>
<dbReference type="OrthoDB" id="10250730at2759"/>
<evidence type="ECO:0000256" key="3">
    <source>
        <dbReference type="ARBA" id="ARBA00022801"/>
    </source>
</evidence>
<dbReference type="Gene3D" id="3.60.15.10">
    <property type="entry name" value="Ribonuclease Z/Hydroxyacylglutathione hydrolase-like"/>
    <property type="match status" value="1"/>
</dbReference>
<dbReference type="Pfam" id="PF00753">
    <property type="entry name" value="Lactamase_B"/>
    <property type="match status" value="1"/>
</dbReference>
<feature type="compositionally biased region" description="Low complexity" evidence="5">
    <location>
        <begin position="13"/>
        <end position="22"/>
    </location>
</feature>
<dbReference type="InterPro" id="IPR036866">
    <property type="entry name" value="RibonucZ/Hydroxyglut_hydro"/>
</dbReference>
<dbReference type="GO" id="GO:0016787">
    <property type="term" value="F:hydrolase activity"/>
    <property type="evidence" value="ECO:0007669"/>
    <property type="project" value="UniProtKB-KW"/>
</dbReference>
<feature type="region of interest" description="Disordered" evidence="5">
    <location>
        <begin position="1"/>
        <end position="22"/>
    </location>
</feature>
<reference evidence="7 8" key="1">
    <citation type="journal article" date="2011" name="Proc. Natl. Acad. Sci. U.S.A.">
        <title>Genome and transcriptome analyses of the mountain pine beetle-fungal symbiont Grosmannia clavigera, a lodgepole pine pathogen.</title>
        <authorList>
            <person name="DiGuistini S."/>
            <person name="Wang Y."/>
            <person name="Liao N.Y."/>
            <person name="Taylor G."/>
            <person name="Tanguay P."/>
            <person name="Feau N."/>
            <person name="Henrissat B."/>
            <person name="Chan S.K."/>
            <person name="Hesse-Orce U."/>
            <person name="Alamouti S.M."/>
            <person name="Tsui C.K.M."/>
            <person name="Docking R.T."/>
            <person name="Levasseur A."/>
            <person name="Haridas S."/>
            <person name="Robertson G."/>
            <person name="Birol I."/>
            <person name="Holt R.A."/>
            <person name="Marra M.A."/>
            <person name="Hamelin R.C."/>
            <person name="Hirst M."/>
            <person name="Jones S.J.M."/>
            <person name="Bohlmann J."/>
            <person name="Breuil C."/>
        </authorList>
    </citation>
    <scope>NUCLEOTIDE SEQUENCE [LARGE SCALE GENOMIC DNA]</scope>
    <source>
        <strain evidence="8">kw1407 / UAMH 11150</strain>
    </source>
</reference>
<evidence type="ECO:0000313" key="7">
    <source>
        <dbReference type="EMBL" id="EFX05080.1"/>
    </source>
</evidence>
<dbReference type="PANTHER" id="PTHR42978">
    <property type="entry name" value="QUORUM-QUENCHING LACTONASE YTNP-RELATED-RELATED"/>
    <property type="match status" value="1"/>
</dbReference>
<keyword evidence="8" id="KW-1185">Reference proteome</keyword>
<evidence type="ECO:0000259" key="6">
    <source>
        <dbReference type="Pfam" id="PF00753"/>
    </source>
</evidence>
<evidence type="ECO:0000256" key="2">
    <source>
        <dbReference type="ARBA" id="ARBA00022723"/>
    </source>
</evidence>
<dbReference type="RefSeq" id="XP_014174562.1">
    <property type="nucleotide sequence ID" value="XM_014319087.1"/>
</dbReference>
<dbReference type="InterPro" id="IPR051013">
    <property type="entry name" value="MBL_superfamily_lactonases"/>
</dbReference>
<dbReference type="EMBL" id="GL629756">
    <property type="protein sequence ID" value="EFX05080.1"/>
    <property type="molecule type" value="Genomic_DNA"/>
</dbReference>
<feature type="compositionally biased region" description="Pro residues" evidence="5">
    <location>
        <begin position="1"/>
        <end position="12"/>
    </location>
</feature>
<evidence type="ECO:0000313" key="8">
    <source>
        <dbReference type="Proteomes" id="UP000007796"/>
    </source>
</evidence>
<accession>F0XB55</accession>
<dbReference type="SUPFAM" id="SSF56281">
    <property type="entry name" value="Metallo-hydrolase/oxidoreductase"/>
    <property type="match status" value="1"/>
</dbReference>
<dbReference type="InterPro" id="IPR001279">
    <property type="entry name" value="Metallo-B-lactamas"/>
</dbReference>
<dbReference type="GeneID" id="25978654"/>
<feature type="domain" description="Metallo-beta-lactamase" evidence="6">
    <location>
        <begin position="67"/>
        <end position="227"/>
    </location>
</feature>
<dbReference type="GO" id="GO:0046872">
    <property type="term" value="F:metal ion binding"/>
    <property type="evidence" value="ECO:0007669"/>
    <property type="project" value="UniProtKB-KW"/>
</dbReference>
<protein>
    <submittedName>
        <fullName evidence="7">Metallo-beta-lactamase superfamily protein</fullName>
    </submittedName>
</protein>
<dbReference type="InParanoid" id="F0XB55"/>
<keyword evidence="3" id="KW-0378">Hydrolase</keyword>
<gene>
    <name evidence="7" type="ORF">CMQ_5342</name>
</gene>
<keyword evidence="2" id="KW-0479">Metal-binding</keyword>
<evidence type="ECO:0000256" key="5">
    <source>
        <dbReference type="SAM" id="MobiDB-lite"/>
    </source>
</evidence>
<comment type="similarity">
    <text evidence="1">Belongs to the metallo-beta-lactamase superfamily.</text>
</comment>
<dbReference type="Proteomes" id="UP000007796">
    <property type="component" value="Unassembled WGS sequence"/>
</dbReference>
<evidence type="ECO:0000256" key="4">
    <source>
        <dbReference type="ARBA" id="ARBA00022833"/>
    </source>
</evidence>
<organism evidence="8">
    <name type="scientific">Grosmannia clavigera (strain kw1407 / UAMH 11150)</name>
    <name type="common">Blue stain fungus</name>
    <name type="synonym">Graphiocladiella clavigera</name>
    <dbReference type="NCBI Taxonomy" id="655863"/>
    <lineage>
        <taxon>Eukaryota</taxon>
        <taxon>Fungi</taxon>
        <taxon>Dikarya</taxon>
        <taxon>Ascomycota</taxon>
        <taxon>Pezizomycotina</taxon>
        <taxon>Sordariomycetes</taxon>
        <taxon>Sordariomycetidae</taxon>
        <taxon>Ophiostomatales</taxon>
        <taxon>Ophiostomataceae</taxon>
        <taxon>Leptographium</taxon>
    </lineage>
</organism>
<proteinExistence type="inferred from homology"/>
<evidence type="ECO:0000256" key="1">
    <source>
        <dbReference type="ARBA" id="ARBA00007749"/>
    </source>
</evidence>
<dbReference type="PANTHER" id="PTHR42978:SF5">
    <property type="entry name" value="METALLO-BETA-LACTAMASE DOMAIN-CONTAINING PROTEIN"/>
    <property type="match status" value="1"/>
</dbReference>
<name>F0XB55_GROCL</name>
<dbReference type="CDD" id="cd07730">
    <property type="entry name" value="metallo-hydrolase-like_MBL-fold"/>
    <property type="match status" value="1"/>
</dbReference>
<dbReference type="AlphaFoldDB" id="F0XB55"/>
<dbReference type="STRING" id="655863.F0XB55"/>